<organism evidence="1 2">
    <name type="scientific">Rhizobium freirei PRF 81</name>
    <dbReference type="NCBI Taxonomy" id="363754"/>
    <lineage>
        <taxon>Bacteria</taxon>
        <taxon>Pseudomonadati</taxon>
        <taxon>Pseudomonadota</taxon>
        <taxon>Alphaproteobacteria</taxon>
        <taxon>Hyphomicrobiales</taxon>
        <taxon>Rhizobiaceae</taxon>
        <taxon>Rhizobium/Agrobacterium group</taxon>
        <taxon>Rhizobium</taxon>
    </lineage>
</organism>
<keyword evidence="2" id="KW-1185">Reference proteome</keyword>
<dbReference type="AlphaFoldDB" id="N6U1H2"/>
<reference evidence="1 2" key="1">
    <citation type="journal article" date="2012" name="BMC Genomics">
        <title>Genomic basis of broad host range and environmental adaptability of Rhizobium tropici CIAT 899 and Rhizobium sp. PRF 81 which are used in inoculants for common bean (Phaseolus vulgaris L.).</title>
        <authorList>
            <person name="Ormeno-Orrillo E."/>
            <person name="Menna P."/>
            <person name="Almeida L.G."/>
            <person name="Ollero F.J."/>
            <person name="Nicolas M.F."/>
            <person name="Pains Rodrigues E."/>
            <person name="Shigueyoshi Nakatani A."/>
            <person name="Silva Batista J.S."/>
            <person name="Oliveira Chueire L.M."/>
            <person name="Souza R.C."/>
            <person name="Ribeiro Vasconcelos A.T."/>
            <person name="Megias M."/>
            <person name="Hungria M."/>
            <person name="Martinez-Romero E."/>
        </authorList>
    </citation>
    <scope>NUCLEOTIDE SEQUENCE [LARGE SCALE GENOMIC DNA]</scope>
    <source>
        <strain evidence="1 2">PRF 81</strain>
    </source>
</reference>
<dbReference type="Proteomes" id="UP000012429">
    <property type="component" value="Unassembled WGS sequence"/>
</dbReference>
<dbReference type="EMBL" id="AQHN01000089">
    <property type="protein sequence ID" value="ENN84208.1"/>
    <property type="molecule type" value="Genomic_DNA"/>
</dbReference>
<sequence length="349" mass="37783">MRSVLLDEVLDVCRRHELEGNIDLFVDLIALGELQRGIDRALALTGSILEHGDLQVAGLHGGKRVLRRIDAGDDDLVHWLARSLQRLDGADRHFVVVGDDRVEFETAGEPVGHQVGALGTLPVCSLLLNDLDALAAIGSQNVMNVLRTHAGCLVGQFAHHDDGLALAAEDSANFLGFQRAGFLLVGCDEGLLVRKAVDVGRLAVDVDERDLGVGSQLGDGSRCVGIDRVDDDGIDLTGDEVLDLALLLGNVVLSVFDLQRHAAHALCIVLHAVAQNGQEVVVEQRHGYADRLSMSSGRQQKRHCRAKNEFLHIFLPDAVPGHTPPECRSPRSRPWGLSSIRSALPCRLR</sequence>
<evidence type="ECO:0008006" key="3">
    <source>
        <dbReference type="Google" id="ProtNLM"/>
    </source>
</evidence>
<evidence type="ECO:0000313" key="2">
    <source>
        <dbReference type="Proteomes" id="UP000012429"/>
    </source>
</evidence>
<evidence type="ECO:0000313" key="1">
    <source>
        <dbReference type="EMBL" id="ENN84208.1"/>
    </source>
</evidence>
<gene>
    <name evidence="1" type="ORF">RHSP_77195</name>
</gene>
<dbReference type="STRING" id="363754.RHSP_77195"/>
<protein>
    <recommendedName>
        <fullName evidence="3">NAD-specific glutamate dehydrogenase</fullName>
    </recommendedName>
</protein>
<name>N6U1H2_9HYPH</name>
<proteinExistence type="predicted"/>
<accession>N6U1H2</accession>
<comment type="caution">
    <text evidence="1">The sequence shown here is derived from an EMBL/GenBank/DDBJ whole genome shotgun (WGS) entry which is preliminary data.</text>
</comment>